<protein>
    <submittedName>
        <fullName evidence="2">Uncharacterized protein</fullName>
    </submittedName>
</protein>
<feature type="region of interest" description="Disordered" evidence="1">
    <location>
        <begin position="1"/>
        <end position="63"/>
    </location>
</feature>
<evidence type="ECO:0000313" key="2">
    <source>
        <dbReference type="EMBL" id="KNE02850.1"/>
    </source>
</evidence>
<feature type="compositionally biased region" description="Basic residues" evidence="1">
    <location>
        <begin position="13"/>
        <end position="22"/>
    </location>
</feature>
<feature type="compositionally biased region" description="Low complexity" evidence="1">
    <location>
        <begin position="52"/>
        <end position="63"/>
    </location>
</feature>
<comment type="caution">
    <text evidence="2">The sequence shown here is derived from an EMBL/GenBank/DDBJ whole genome shotgun (WGS) entry which is preliminary data.</text>
</comment>
<evidence type="ECO:0000313" key="3">
    <source>
        <dbReference type="Proteomes" id="UP000037122"/>
    </source>
</evidence>
<gene>
    <name evidence="2" type="ORF">QG37_00011</name>
</gene>
<name>A0A0L0P9F0_CANAR</name>
<accession>A0A0L0P9F0</accession>
<evidence type="ECO:0000256" key="1">
    <source>
        <dbReference type="SAM" id="MobiDB-lite"/>
    </source>
</evidence>
<sequence>MLNLVYSHNNLEKKKKKIKTPQKLKPPKEKTRKKKKLARDTSNASLPHGNITTTTGPLLTYKT</sequence>
<organism evidence="2 3">
    <name type="scientific">Candidozyma auris</name>
    <name type="common">Yeast</name>
    <name type="synonym">Candida auris</name>
    <dbReference type="NCBI Taxonomy" id="498019"/>
    <lineage>
        <taxon>Eukaryota</taxon>
        <taxon>Fungi</taxon>
        <taxon>Dikarya</taxon>
        <taxon>Ascomycota</taxon>
        <taxon>Saccharomycotina</taxon>
        <taxon>Pichiomycetes</taxon>
        <taxon>Metschnikowiaceae</taxon>
        <taxon>Candidozyma</taxon>
    </lineage>
</organism>
<reference evidence="3" key="1">
    <citation type="journal article" date="2015" name="BMC Genomics">
        <title>Draft genome of a commonly misdiagnosed multidrug resistant pathogen Candida auris.</title>
        <authorList>
            <person name="Chatterjee S."/>
            <person name="Alampalli S.V."/>
            <person name="Nageshan R.K."/>
            <person name="Chettiar S.T."/>
            <person name="Joshi S."/>
            <person name="Tatu U.S."/>
        </authorList>
    </citation>
    <scope>NUCLEOTIDE SEQUENCE [LARGE SCALE GENOMIC DNA]</scope>
    <source>
        <strain evidence="3">6684</strain>
    </source>
</reference>
<dbReference type="AlphaFoldDB" id="A0A0L0P9F0"/>
<dbReference type="EMBL" id="LGST01000001">
    <property type="protein sequence ID" value="KNE02850.1"/>
    <property type="molecule type" value="Genomic_DNA"/>
</dbReference>
<dbReference type="Proteomes" id="UP000037122">
    <property type="component" value="Unassembled WGS sequence"/>
</dbReference>
<proteinExistence type="predicted"/>